<sequence>MRGSAQQVLDKYLQLGRDAHSAGDRVAAEAYFQFAEHYYRILNANAASDDRSSRPERAQQNVPGNGGDGGTFDGDDEDGGVSSGRDSRSATTSDGDAANGGATSAPIEEEGDRTPAAKPRGRPRTREKSPRPPAVQKGAQDQQDAASGAADAVQVKEIPIKPTRRGRRKKVSEQDAEVPAGDAKEQISA</sequence>
<organism evidence="3 4">
    <name type="scientific">Varunaivibrio sulfuroxidans</name>
    <dbReference type="NCBI Taxonomy" id="1773489"/>
    <lineage>
        <taxon>Bacteria</taxon>
        <taxon>Pseudomonadati</taxon>
        <taxon>Pseudomonadota</taxon>
        <taxon>Alphaproteobacteria</taxon>
        <taxon>Rhodospirillales</taxon>
        <taxon>Magnetovibrionaceae</taxon>
        <taxon>Varunaivibrio</taxon>
    </lineage>
</organism>
<feature type="compositionally biased region" description="Basic and acidic residues" evidence="1">
    <location>
        <begin position="48"/>
        <end position="57"/>
    </location>
</feature>
<dbReference type="EMBL" id="SLZW01000001">
    <property type="protein sequence ID" value="TCS65104.1"/>
    <property type="molecule type" value="Genomic_DNA"/>
</dbReference>
<evidence type="ECO:0000313" key="4">
    <source>
        <dbReference type="Proteomes" id="UP000295304"/>
    </source>
</evidence>
<evidence type="ECO:0000256" key="1">
    <source>
        <dbReference type="SAM" id="MobiDB-lite"/>
    </source>
</evidence>
<dbReference type="Proteomes" id="UP000295304">
    <property type="component" value="Unassembled WGS sequence"/>
</dbReference>
<evidence type="ECO:0000313" key="3">
    <source>
        <dbReference type="EMBL" id="TCS65104.1"/>
    </source>
</evidence>
<dbReference type="Pfam" id="PF13763">
    <property type="entry name" value="DUF4167"/>
    <property type="match status" value="1"/>
</dbReference>
<keyword evidence="4" id="KW-1185">Reference proteome</keyword>
<gene>
    <name evidence="3" type="ORF">EDD55_101438</name>
</gene>
<feature type="region of interest" description="Disordered" evidence="1">
    <location>
        <begin position="45"/>
        <end position="189"/>
    </location>
</feature>
<proteinExistence type="predicted"/>
<reference evidence="3 4" key="1">
    <citation type="submission" date="2019-03" db="EMBL/GenBank/DDBJ databases">
        <title>Genomic Encyclopedia of Type Strains, Phase IV (KMG-IV): sequencing the most valuable type-strain genomes for metagenomic binning, comparative biology and taxonomic classification.</title>
        <authorList>
            <person name="Goeker M."/>
        </authorList>
    </citation>
    <scope>NUCLEOTIDE SEQUENCE [LARGE SCALE GENOMIC DNA]</scope>
    <source>
        <strain evidence="3 4">DSM 101688</strain>
    </source>
</reference>
<feature type="compositionally biased region" description="Low complexity" evidence="1">
    <location>
        <begin position="134"/>
        <end position="156"/>
    </location>
</feature>
<accession>A0A4R3JGN2</accession>
<feature type="domain" description="DUF4167" evidence="2">
    <location>
        <begin position="1"/>
        <end position="46"/>
    </location>
</feature>
<dbReference type="InterPro" id="IPR025430">
    <property type="entry name" value="DUF4167"/>
</dbReference>
<dbReference type="AlphaFoldDB" id="A0A4R3JGN2"/>
<name>A0A4R3JGN2_9PROT</name>
<evidence type="ECO:0000259" key="2">
    <source>
        <dbReference type="Pfam" id="PF13763"/>
    </source>
</evidence>
<protein>
    <submittedName>
        <fullName evidence="3">Uncharacterized protein DUF4167</fullName>
    </submittedName>
</protein>
<comment type="caution">
    <text evidence="3">The sequence shown here is derived from an EMBL/GenBank/DDBJ whole genome shotgun (WGS) entry which is preliminary data.</text>
</comment>